<feature type="compositionally biased region" description="Polar residues" evidence="1">
    <location>
        <begin position="162"/>
        <end position="184"/>
    </location>
</feature>
<evidence type="ECO:0000313" key="3">
    <source>
        <dbReference type="Proteomes" id="UP001497516"/>
    </source>
</evidence>
<gene>
    <name evidence="2" type="ORF">LTRI10_LOCUS44384</name>
</gene>
<sequence>MDRVSPSPSRESKSQHQTSNSRWLPIEFCDFRGRLRSWVRRWIVFPPLPTNSNQPDHSLKFPSFPSVSPLSIPPSYRSGIFPVLSLQSHPYQFLPPIGSISSPFSQPDRSAAKKVTTFVLSLIRTPDKLPFGLRSCDRLAVSHTSRFERKVTPFIHLLAASQPNSTGRPSSTRVLPIYSSNPHQDMQRRTEESSRKLPAGAIVVQFFPL</sequence>
<reference evidence="2 3" key="1">
    <citation type="submission" date="2024-04" db="EMBL/GenBank/DDBJ databases">
        <authorList>
            <person name="Fracassetti M."/>
        </authorList>
    </citation>
    <scope>NUCLEOTIDE SEQUENCE [LARGE SCALE GENOMIC DNA]</scope>
</reference>
<dbReference type="Proteomes" id="UP001497516">
    <property type="component" value="Chromosome 7"/>
</dbReference>
<accession>A0AAV2G1W7</accession>
<feature type="compositionally biased region" description="Basic and acidic residues" evidence="1">
    <location>
        <begin position="185"/>
        <end position="194"/>
    </location>
</feature>
<feature type="region of interest" description="Disordered" evidence="1">
    <location>
        <begin position="162"/>
        <end position="194"/>
    </location>
</feature>
<dbReference type="EMBL" id="OZ034820">
    <property type="protein sequence ID" value="CAL1404536.1"/>
    <property type="molecule type" value="Genomic_DNA"/>
</dbReference>
<organism evidence="2 3">
    <name type="scientific">Linum trigynum</name>
    <dbReference type="NCBI Taxonomy" id="586398"/>
    <lineage>
        <taxon>Eukaryota</taxon>
        <taxon>Viridiplantae</taxon>
        <taxon>Streptophyta</taxon>
        <taxon>Embryophyta</taxon>
        <taxon>Tracheophyta</taxon>
        <taxon>Spermatophyta</taxon>
        <taxon>Magnoliopsida</taxon>
        <taxon>eudicotyledons</taxon>
        <taxon>Gunneridae</taxon>
        <taxon>Pentapetalae</taxon>
        <taxon>rosids</taxon>
        <taxon>fabids</taxon>
        <taxon>Malpighiales</taxon>
        <taxon>Linaceae</taxon>
        <taxon>Linum</taxon>
    </lineage>
</organism>
<proteinExistence type="predicted"/>
<evidence type="ECO:0000313" key="2">
    <source>
        <dbReference type="EMBL" id="CAL1404536.1"/>
    </source>
</evidence>
<evidence type="ECO:0000256" key="1">
    <source>
        <dbReference type="SAM" id="MobiDB-lite"/>
    </source>
</evidence>
<keyword evidence="3" id="KW-1185">Reference proteome</keyword>
<name>A0AAV2G1W7_9ROSI</name>
<dbReference type="AlphaFoldDB" id="A0AAV2G1W7"/>
<protein>
    <submittedName>
        <fullName evidence="2">Uncharacterized protein</fullName>
    </submittedName>
</protein>